<keyword evidence="2" id="KW-1185">Reference proteome</keyword>
<evidence type="ECO:0008006" key="3">
    <source>
        <dbReference type="Google" id="ProtNLM"/>
    </source>
</evidence>
<dbReference type="EMBL" id="CP121687">
    <property type="protein sequence ID" value="WZL70810.1"/>
    <property type="molecule type" value="Genomic_DNA"/>
</dbReference>
<dbReference type="InterPro" id="IPR043519">
    <property type="entry name" value="NT_sf"/>
</dbReference>
<dbReference type="RefSeq" id="WP_341877767.1">
    <property type="nucleotide sequence ID" value="NZ_CP121687.1"/>
</dbReference>
<dbReference type="Proteomes" id="UP001486565">
    <property type="component" value="Chromosome"/>
</dbReference>
<protein>
    <recommendedName>
        <fullName evidence="3">Poly A polymerase head domain-containing protein</fullName>
    </recommendedName>
</protein>
<reference evidence="1 2" key="1">
    <citation type="submission" date="2023-03" db="EMBL/GenBank/DDBJ databases">
        <title>Novel Species.</title>
        <authorList>
            <person name="Ma S."/>
        </authorList>
    </citation>
    <scope>NUCLEOTIDE SEQUENCE [LARGE SCALE GENOMIC DNA]</scope>
    <source>
        <strain evidence="1 2">LIND6LT2</strain>
    </source>
</reference>
<accession>A0ABZ2Y634</accession>
<evidence type="ECO:0000313" key="1">
    <source>
        <dbReference type="EMBL" id="WZL70810.1"/>
    </source>
</evidence>
<gene>
    <name evidence="1" type="ORF">QBE51_04620</name>
</gene>
<proteinExistence type="predicted"/>
<sequence>MSKYDKSIKNQLIYFLAKDNYTLKFIRELTNVGELLFFGGSIRDICFFRETPPMPRDFDIAIKFKNKDYFNQIINDYKYKINRFGGYKFKISNIEFDVWDLENTWAFKNTDLSPSEENLAKSVYLTIDGIVYNFNKERLYDEIFRDSLSNRSLDIALEKNPQVELNLLRALIFKEKYNLSFSEKLKSVFKNYINHNSDCLIENLYQLQYSHYQKIYFSKEKIEKELQYIYALDI</sequence>
<dbReference type="Gene3D" id="3.30.460.10">
    <property type="entry name" value="Beta Polymerase, domain 2"/>
    <property type="match status" value="1"/>
</dbReference>
<organism evidence="1 2">
    <name type="scientific">Defluviitalea saccharophila</name>
    <dbReference type="NCBI Taxonomy" id="879970"/>
    <lineage>
        <taxon>Bacteria</taxon>
        <taxon>Bacillati</taxon>
        <taxon>Bacillota</taxon>
        <taxon>Clostridia</taxon>
        <taxon>Lachnospirales</taxon>
        <taxon>Defluviitaleaceae</taxon>
        <taxon>Defluviitalea</taxon>
    </lineage>
</organism>
<name>A0ABZ2Y634_9FIRM</name>
<evidence type="ECO:0000313" key="2">
    <source>
        <dbReference type="Proteomes" id="UP001486565"/>
    </source>
</evidence>